<dbReference type="SMART" id="SM00060">
    <property type="entry name" value="FN3"/>
    <property type="match status" value="2"/>
</dbReference>
<evidence type="ECO:0000313" key="7">
    <source>
        <dbReference type="EMBL" id="KER33991.1"/>
    </source>
</evidence>
<dbReference type="InterPro" id="IPR003599">
    <property type="entry name" value="Ig_sub"/>
</dbReference>
<dbReference type="PANTHER" id="PTHR12231">
    <property type="entry name" value="CTX-RELATED TYPE I TRANSMEMBRANE PROTEIN"/>
    <property type="match status" value="1"/>
</dbReference>
<feature type="domain" description="Ig-like" evidence="5">
    <location>
        <begin position="115"/>
        <end position="201"/>
    </location>
</feature>
<feature type="non-terminal residue" evidence="7">
    <location>
        <position position="776"/>
    </location>
</feature>
<accession>A0A075A3P1</accession>
<dbReference type="InterPro" id="IPR007110">
    <property type="entry name" value="Ig-like_dom"/>
</dbReference>
<evidence type="ECO:0000313" key="8">
    <source>
        <dbReference type="Proteomes" id="UP000054324"/>
    </source>
</evidence>
<dbReference type="SUPFAM" id="SSF49265">
    <property type="entry name" value="Fibronectin type III"/>
    <property type="match status" value="1"/>
</dbReference>
<evidence type="ECO:0000259" key="6">
    <source>
        <dbReference type="PROSITE" id="PS50853"/>
    </source>
</evidence>
<feature type="domain" description="Fibronectin type-III" evidence="6">
    <location>
        <begin position="574"/>
        <end position="687"/>
    </location>
</feature>
<proteinExistence type="predicted"/>
<dbReference type="OrthoDB" id="10253954at2759"/>
<dbReference type="InterPro" id="IPR013098">
    <property type="entry name" value="Ig_I-set"/>
</dbReference>
<keyword evidence="8" id="KW-1185">Reference proteome</keyword>
<dbReference type="Gene3D" id="2.60.40.10">
    <property type="entry name" value="Immunoglobulins"/>
    <property type="match status" value="5"/>
</dbReference>
<name>A0A075A3P1_OPIVI</name>
<dbReference type="GeneID" id="20326641"/>
<evidence type="ECO:0000259" key="5">
    <source>
        <dbReference type="PROSITE" id="PS50835"/>
    </source>
</evidence>
<dbReference type="InterPro" id="IPR003961">
    <property type="entry name" value="FN3_dom"/>
</dbReference>
<evidence type="ECO:0008006" key="9">
    <source>
        <dbReference type="Google" id="ProtNLM"/>
    </source>
</evidence>
<dbReference type="InterPro" id="IPR058912">
    <property type="entry name" value="HTH_animal"/>
</dbReference>
<dbReference type="InterPro" id="IPR013783">
    <property type="entry name" value="Ig-like_fold"/>
</dbReference>
<dbReference type="Pfam" id="PF07679">
    <property type="entry name" value="I-set"/>
    <property type="match status" value="3"/>
</dbReference>
<dbReference type="CDD" id="cd00063">
    <property type="entry name" value="FN3"/>
    <property type="match status" value="1"/>
</dbReference>
<dbReference type="SMART" id="SM00409">
    <property type="entry name" value="IG"/>
    <property type="match status" value="3"/>
</dbReference>
<dbReference type="InterPro" id="IPR003598">
    <property type="entry name" value="Ig_sub2"/>
</dbReference>
<dbReference type="FunFam" id="2.60.40.10:FF:000032">
    <property type="entry name" value="palladin isoform X1"/>
    <property type="match status" value="1"/>
</dbReference>
<dbReference type="Pfam" id="PF26215">
    <property type="entry name" value="HTH_animal"/>
    <property type="match status" value="1"/>
</dbReference>
<reference evidence="7 8" key="1">
    <citation type="submission" date="2013-11" db="EMBL/GenBank/DDBJ databases">
        <title>Opisthorchis viverrini - life in the bile duct.</title>
        <authorList>
            <person name="Young N.D."/>
            <person name="Nagarajan N."/>
            <person name="Lin S.J."/>
            <person name="Korhonen P.K."/>
            <person name="Jex A.R."/>
            <person name="Hall R.S."/>
            <person name="Safavi-Hemami H."/>
            <person name="Kaewkong W."/>
            <person name="Bertrand D."/>
            <person name="Gao S."/>
            <person name="Seet Q."/>
            <person name="Wongkham S."/>
            <person name="Teh B.T."/>
            <person name="Wongkham C."/>
            <person name="Intapan P.M."/>
            <person name="Maleewong W."/>
            <person name="Yang X."/>
            <person name="Hu M."/>
            <person name="Wang Z."/>
            <person name="Hofmann A."/>
            <person name="Sternberg P.W."/>
            <person name="Tan P."/>
            <person name="Wang J."/>
            <person name="Gasser R.B."/>
        </authorList>
    </citation>
    <scope>NUCLEOTIDE SEQUENCE [LARGE SCALE GENOMIC DNA]</scope>
</reference>
<protein>
    <recommendedName>
        <fullName evidence="9">Immunoglobulin I-set domain protein</fullName>
    </recommendedName>
</protein>
<dbReference type="Proteomes" id="UP000054324">
    <property type="component" value="Unassembled WGS sequence"/>
</dbReference>
<dbReference type="RefSeq" id="XP_009162261.1">
    <property type="nucleotide sequence ID" value="XM_009163997.1"/>
</dbReference>
<gene>
    <name evidence="7" type="ORF">T265_12473</name>
</gene>
<dbReference type="PROSITE" id="PS50835">
    <property type="entry name" value="IG_LIKE"/>
    <property type="match status" value="3"/>
</dbReference>
<dbReference type="AlphaFoldDB" id="A0A075A3P1"/>
<feature type="domain" description="Ig-like" evidence="5">
    <location>
        <begin position="13"/>
        <end position="102"/>
    </location>
</feature>
<keyword evidence="3" id="KW-1015">Disulfide bond</keyword>
<dbReference type="SUPFAM" id="SSF48726">
    <property type="entry name" value="Immunoglobulin"/>
    <property type="match status" value="3"/>
</dbReference>
<dbReference type="KEGG" id="ovi:T265_12473"/>
<keyword evidence="2" id="KW-0677">Repeat</keyword>
<organism evidence="7 8">
    <name type="scientific">Opisthorchis viverrini</name>
    <name type="common">Southeast Asian liver fluke</name>
    <dbReference type="NCBI Taxonomy" id="6198"/>
    <lineage>
        <taxon>Eukaryota</taxon>
        <taxon>Metazoa</taxon>
        <taxon>Spiralia</taxon>
        <taxon>Lophotrochozoa</taxon>
        <taxon>Platyhelminthes</taxon>
        <taxon>Trematoda</taxon>
        <taxon>Digenea</taxon>
        <taxon>Opisthorchiida</taxon>
        <taxon>Opisthorchiata</taxon>
        <taxon>Opisthorchiidae</taxon>
        <taxon>Opisthorchis</taxon>
    </lineage>
</organism>
<dbReference type="EMBL" id="KL596620">
    <property type="protein sequence ID" value="KER33991.1"/>
    <property type="molecule type" value="Genomic_DNA"/>
</dbReference>
<dbReference type="PROSITE" id="PS50853">
    <property type="entry name" value="FN3"/>
    <property type="match status" value="1"/>
</dbReference>
<evidence type="ECO:0000256" key="2">
    <source>
        <dbReference type="ARBA" id="ARBA00022737"/>
    </source>
</evidence>
<dbReference type="SMART" id="SM00408">
    <property type="entry name" value="IGc2"/>
    <property type="match status" value="3"/>
</dbReference>
<evidence type="ECO:0000256" key="4">
    <source>
        <dbReference type="ARBA" id="ARBA00023319"/>
    </source>
</evidence>
<dbReference type="InterPro" id="IPR036179">
    <property type="entry name" value="Ig-like_dom_sf"/>
</dbReference>
<evidence type="ECO:0000256" key="3">
    <source>
        <dbReference type="ARBA" id="ARBA00023157"/>
    </source>
</evidence>
<keyword evidence="1" id="KW-0732">Signal</keyword>
<keyword evidence="4" id="KW-0393">Immunoglobulin domain</keyword>
<dbReference type="InterPro" id="IPR051170">
    <property type="entry name" value="Neural/epithelial_adhesion"/>
</dbReference>
<sequence length="776" mass="86163">MEQLYSISYIASPAKIIEPPTNVKVVAGETALFFCRATGNPAPTVNFLLDRTISHSRLRVGVNIPDGSLLRLTKTTTEQNGMQVQCVARNHVGGDSAIAHLTVYDVNSDLPQGYPILHSPPKPTSATIGDVAQLECEVSGNPQPEVVWIKNEIPIPTNGPRISIAGSGSLRFEHLLLSDEGHYECLVTNALGSVLSSKAFLGVKKSMDNTNESKMVFYWKSQTEQLQTVGQGSKTLICILSSRTRLPELSGILIGYYSNESYKAILQIPSIHRYTDTYFDPRIIDKTDQVRVRPGQGANLTCRATGNPIPSTRWLTDSENPITESVEGVATLFLTDVTGPARYICEANNSLGTVQHPVRIYLRSLQQKRNLIRYLTESAMKICSPDCLEEELKFLGRTFLQNGYSERFTIKTMHSVKPEPTQYSVRKKQVYIRLPFKPHYQNLLEGQIATFYHQLLCVLICMLVPSIMRWSYDKAFVGQNARTQSRISEWQLEETRLKRDCITSGRNRQGASLHHHIPGISEPIKTGTIQPTIDRRGDWNPTAGSATLHPKETCATSELELAYETSGPTNVPPPPLNLKCLEEGAFHAFLQWYPPDFSRKPSFKGQEKPTIDSYTLFLTESNGTHGTVAKRQLTDIASKQFHPDGALQYKVVDLKPYTQYSAEVVAVSHTHGMSDPSNTAFFTTAEFAPSSAPLMVSAVALLDDTVDVTWHPPKNANGKITIIVRMHHRIWDHQLTSSYPILVAPSSAPLMVSAVALLDDTVDVTWHPPKNANGKI</sequence>
<dbReference type="PANTHER" id="PTHR12231:SF253">
    <property type="entry name" value="DPR-INTERACTING PROTEIN ETA, ISOFORM B-RELATED"/>
    <property type="match status" value="1"/>
</dbReference>
<dbReference type="CTD" id="20326641"/>
<evidence type="ECO:0000256" key="1">
    <source>
        <dbReference type="ARBA" id="ARBA00022729"/>
    </source>
</evidence>
<feature type="domain" description="Ig-like" evidence="5">
    <location>
        <begin position="281"/>
        <end position="361"/>
    </location>
</feature>
<dbReference type="InterPro" id="IPR036116">
    <property type="entry name" value="FN3_sf"/>
</dbReference>
<dbReference type="STRING" id="6198.A0A075A3P1"/>